<dbReference type="Pfam" id="PF04263">
    <property type="entry name" value="TPK_catalytic"/>
    <property type="match status" value="1"/>
</dbReference>
<evidence type="ECO:0000256" key="5">
    <source>
        <dbReference type="NCBIfam" id="TIGR01378"/>
    </source>
</evidence>
<dbReference type="GO" id="GO:0004788">
    <property type="term" value="F:thiamine diphosphokinase activity"/>
    <property type="evidence" value="ECO:0007669"/>
    <property type="project" value="UniProtKB-UniRule"/>
</dbReference>
<dbReference type="SUPFAM" id="SSF63862">
    <property type="entry name" value="Thiamin pyrophosphokinase, substrate-binding domain"/>
    <property type="match status" value="1"/>
</dbReference>
<dbReference type="EMBL" id="LTBA01000001">
    <property type="protein sequence ID" value="KYH35909.1"/>
    <property type="molecule type" value="Genomic_DNA"/>
</dbReference>
<organism evidence="7 8">
    <name type="scientific">Clostridium tepidiprofundi DSM 19306</name>
    <dbReference type="NCBI Taxonomy" id="1121338"/>
    <lineage>
        <taxon>Bacteria</taxon>
        <taxon>Bacillati</taxon>
        <taxon>Bacillota</taxon>
        <taxon>Clostridia</taxon>
        <taxon>Eubacteriales</taxon>
        <taxon>Clostridiaceae</taxon>
        <taxon>Clostridium</taxon>
    </lineage>
</organism>
<dbReference type="InterPro" id="IPR006282">
    <property type="entry name" value="Thi_PPkinase"/>
</dbReference>
<dbReference type="RefSeq" id="WP_066821442.1">
    <property type="nucleotide sequence ID" value="NZ_LTBA01000001.1"/>
</dbReference>
<dbReference type="InterPro" id="IPR036759">
    <property type="entry name" value="TPK_catalytic_sf"/>
</dbReference>
<keyword evidence="4" id="KW-0067">ATP-binding</keyword>
<evidence type="ECO:0000313" key="8">
    <source>
        <dbReference type="Proteomes" id="UP000075531"/>
    </source>
</evidence>
<evidence type="ECO:0000256" key="3">
    <source>
        <dbReference type="ARBA" id="ARBA00022777"/>
    </source>
</evidence>
<protein>
    <recommendedName>
        <fullName evidence="5">Thiamine diphosphokinase</fullName>
        <ecNumber evidence="5">2.7.6.2</ecNumber>
    </recommendedName>
</protein>
<dbReference type="GO" id="GO:0016301">
    <property type="term" value="F:kinase activity"/>
    <property type="evidence" value="ECO:0007669"/>
    <property type="project" value="UniProtKB-KW"/>
</dbReference>
<dbReference type="PANTHER" id="PTHR41299">
    <property type="entry name" value="THIAMINE PYROPHOSPHOKINASE"/>
    <property type="match status" value="1"/>
</dbReference>
<keyword evidence="8" id="KW-1185">Reference proteome</keyword>
<dbReference type="Pfam" id="PF04265">
    <property type="entry name" value="TPK_B1_binding"/>
    <property type="match status" value="1"/>
</dbReference>
<evidence type="ECO:0000256" key="2">
    <source>
        <dbReference type="ARBA" id="ARBA00022741"/>
    </source>
</evidence>
<dbReference type="SMART" id="SM00983">
    <property type="entry name" value="TPK_B1_binding"/>
    <property type="match status" value="1"/>
</dbReference>
<dbReference type="GO" id="GO:0006772">
    <property type="term" value="P:thiamine metabolic process"/>
    <property type="evidence" value="ECO:0007669"/>
    <property type="project" value="UniProtKB-UniRule"/>
</dbReference>
<keyword evidence="2" id="KW-0547">Nucleotide-binding</keyword>
<sequence length="211" mass="23265">MKAVIVSGGMPPSKEILENELIESSLLICADGGANCVLDYEIIPDYLIGDFDSIDERKLKFLESTSCKIERYPTEKDYTDSELALFKAAEMGVDEICFLGCTGTRIDHVFGNICLLHKAANMNINAVIKDNNNVISLMNNSGKILGKKGQIFSIQPYCDLVKNLSITGAKYPLTNYDLHIGDVITISNEFLSNEVEITFESGSILIFCSKD</sequence>
<evidence type="ECO:0000313" key="7">
    <source>
        <dbReference type="EMBL" id="KYH35909.1"/>
    </source>
</evidence>
<dbReference type="PATRIC" id="fig|1121338.3.peg.306"/>
<dbReference type="InterPro" id="IPR007373">
    <property type="entry name" value="Thiamin_PyroPKinase_B1-bd"/>
</dbReference>
<dbReference type="STRING" id="1121338.CLTEP_03020"/>
<evidence type="ECO:0000259" key="6">
    <source>
        <dbReference type="SMART" id="SM00983"/>
    </source>
</evidence>
<dbReference type="InterPro" id="IPR036371">
    <property type="entry name" value="TPK_B1-bd_sf"/>
</dbReference>
<evidence type="ECO:0000256" key="1">
    <source>
        <dbReference type="ARBA" id="ARBA00022679"/>
    </source>
</evidence>
<dbReference type="InterPro" id="IPR053149">
    <property type="entry name" value="TPK"/>
</dbReference>
<proteinExistence type="predicted"/>
<dbReference type="GO" id="GO:0009229">
    <property type="term" value="P:thiamine diphosphate biosynthetic process"/>
    <property type="evidence" value="ECO:0007669"/>
    <property type="project" value="InterPro"/>
</dbReference>
<dbReference type="SUPFAM" id="SSF63999">
    <property type="entry name" value="Thiamin pyrophosphokinase, catalytic domain"/>
    <property type="match status" value="1"/>
</dbReference>
<dbReference type="EC" id="2.7.6.2" evidence="5"/>
<dbReference type="Proteomes" id="UP000075531">
    <property type="component" value="Unassembled WGS sequence"/>
</dbReference>
<dbReference type="Gene3D" id="3.40.50.10240">
    <property type="entry name" value="Thiamin pyrophosphokinase, catalytic domain"/>
    <property type="match status" value="1"/>
</dbReference>
<reference evidence="7 8" key="1">
    <citation type="submission" date="2016-02" db="EMBL/GenBank/DDBJ databases">
        <title>Genome sequence of Clostridium tepidiprofundi DSM 19306.</title>
        <authorList>
            <person name="Poehlein A."/>
            <person name="Daniel R."/>
        </authorList>
    </citation>
    <scope>NUCLEOTIDE SEQUENCE [LARGE SCALE GENOMIC DNA]</scope>
    <source>
        <strain evidence="7 8">DSM 19306</strain>
    </source>
</reference>
<accession>A0A151B7N9</accession>
<dbReference type="CDD" id="cd07995">
    <property type="entry name" value="TPK"/>
    <property type="match status" value="1"/>
</dbReference>
<dbReference type="GO" id="GO:0005524">
    <property type="term" value="F:ATP binding"/>
    <property type="evidence" value="ECO:0007669"/>
    <property type="project" value="UniProtKB-KW"/>
</dbReference>
<name>A0A151B7N9_9CLOT</name>
<dbReference type="InterPro" id="IPR007371">
    <property type="entry name" value="TPK_catalytic"/>
</dbReference>
<keyword evidence="1 7" id="KW-0808">Transferase</keyword>
<feature type="domain" description="Thiamin pyrophosphokinase thiamin-binding" evidence="6">
    <location>
        <begin position="146"/>
        <end position="205"/>
    </location>
</feature>
<gene>
    <name evidence="7" type="primary">thiN</name>
    <name evidence="7" type="ORF">CLTEP_03020</name>
</gene>
<dbReference type="AlphaFoldDB" id="A0A151B7N9"/>
<dbReference type="PANTHER" id="PTHR41299:SF1">
    <property type="entry name" value="THIAMINE PYROPHOSPHOKINASE"/>
    <property type="match status" value="1"/>
</dbReference>
<evidence type="ECO:0000256" key="4">
    <source>
        <dbReference type="ARBA" id="ARBA00022840"/>
    </source>
</evidence>
<keyword evidence="3 7" id="KW-0418">Kinase</keyword>
<dbReference type="OrthoDB" id="9804377at2"/>
<comment type="caution">
    <text evidence="7">The sequence shown here is derived from an EMBL/GenBank/DDBJ whole genome shotgun (WGS) entry which is preliminary data.</text>
</comment>
<dbReference type="NCBIfam" id="TIGR01378">
    <property type="entry name" value="thi_PPkinase"/>
    <property type="match status" value="1"/>
</dbReference>
<dbReference type="GO" id="GO:0030975">
    <property type="term" value="F:thiamine binding"/>
    <property type="evidence" value="ECO:0007669"/>
    <property type="project" value="InterPro"/>
</dbReference>